<gene>
    <name evidence="2" type="ORF">SAMN04488001_1759</name>
</gene>
<dbReference type="Proteomes" id="UP000199441">
    <property type="component" value="Unassembled WGS sequence"/>
</dbReference>
<accession>A0A1H2W8N4</accession>
<feature type="transmembrane region" description="Helical" evidence="1">
    <location>
        <begin position="43"/>
        <end position="65"/>
    </location>
</feature>
<reference evidence="3" key="1">
    <citation type="submission" date="2016-10" db="EMBL/GenBank/DDBJ databases">
        <authorList>
            <person name="Varghese N."/>
            <person name="Submissions S."/>
        </authorList>
    </citation>
    <scope>NUCLEOTIDE SEQUENCE [LARGE SCALE GENOMIC DNA]</scope>
    <source>
        <strain evidence="3">DSM 26922</strain>
    </source>
</reference>
<keyword evidence="3" id="KW-1185">Reference proteome</keyword>
<name>A0A1H2W8N4_9RHOB</name>
<organism evidence="2 3">
    <name type="scientific">Litoreibacter albidus</name>
    <dbReference type="NCBI Taxonomy" id="670155"/>
    <lineage>
        <taxon>Bacteria</taxon>
        <taxon>Pseudomonadati</taxon>
        <taxon>Pseudomonadota</taxon>
        <taxon>Alphaproteobacteria</taxon>
        <taxon>Rhodobacterales</taxon>
        <taxon>Roseobacteraceae</taxon>
        <taxon>Litoreibacter</taxon>
    </lineage>
</organism>
<dbReference type="EMBL" id="FNOI01000002">
    <property type="protein sequence ID" value="SDW77002.1"/>
    <property type="molecule type" value="Genomic_DNA"/>
</dbReference>
<evidence type="ECO:0000256" key="1">
    <source>
        <dbReference type="SAM" id="Phobius"/>
    </source>
</evidence>
<proteinExistence type="predicted"/>
<keyword evidence="1" id="KW-0472">Membrane</keyword>
<feature type="transmembrane region" description="Helical" evidence="1">
    <location>
        <begin position="71"/>
        <end position="92"/>
    </location>
</feature>
<sequence>MHWHSTHLSANAIEVAIKVDLCKWLLNFISFGKLAPSINAKRLALLSYFTFLPAIEIAGFPALEFAVAETFGFSCFGFLASLLLFLPLAIVCPSKM</sequence>
<protein>
    <submittedName>
        <fullName evidence="2">Uncharacterized protein</fullName>
    </submittedName>
</protein>
<evidence type="ECO:0000313" key="3">
    <source>
        <dbReference type="Proteomes" id="UP000199441"/>
    </source>
</evidence>
<keyword evidence="1" id="KW-1133">Transmembrane helix</keyword>
<dbReference type="AlphaFoldDB" id="A0A1H2W8N4"/>
<keyword evidence="1" id="KW-0812">Transmembrane</keyword>
<evidence type="ECO:0000313" key="2">
    <source>
        <dbReference type="EMBL" id="SDW77002.1"/>
    </source>
</evidence>